<evidence type="ECO:0000313" key="2">
    <source>
        <dbReference type="Proteomes" id="UP001281761"/>
    </source>
</evidence>
<dbReference type="Proteomes" id="UP001281761">
    <property type="component" value="Unassembled WGS sequence"/>
</dbReference>
<evidence type="ECO:0000313" key="1">
    <source>
        <dbReference type="EMBL" id="KAK2949255.1"/>
    </source>
</evidence>
<sequence length="193" mass="21839">MIASEEYTPFLSWNPEVPIAIDSVARVFLSLVSMVRDGYKFDEELECTASQFLSSVHLTFDRSFLFGDELLMAIEQDSSDPAAVGTLHQPTLNFVCSSHIPTAFQTLLSKVENEDTNQYIIWMMFENISTWKKNGAETMHRGRILLQTQEGEGFRNHLDQALLHDKASTNGKFVGYFSFAIMKDLGMNSPQPQ</sequence>
<comment type="caution">
    <text evidence="1">The sequence shown here is derived from an EMBL/GenBank/DDBJ whole genome shotgun (WGS) entry which is preliminary data.</text>
</comment>
<gene>
    <name evidence="1" type="ORF">BLNAU_15858</name>
</gene>
<protein>
    <submittedName>
        <fullName evidence="1">Uncharacterized protein</fullName>
    </submittedName>
</protein>
<reference evidence="1 2" key="1">
    <citation type="journal article" date="2022" name="bioRxiv">
        <title>Genomics of Preaxostyla Flagellates Illuminates Evolutionary Transitions and the Path Towards Mitochondrial Loss.</title>
        <authorList>
            <person name="Novak L.V.F."/>
            <person name="Treitli S.C."/>
            <person name="Pyrih J."/>
            <person name="Halakuc P."/>
            <person name="Pipaliya S.V."/>
            <person name="Vacek V."/>
            <person name="Brzon O."/>
            <person name="Soukal P."/>
            <person name="Eme L."/>
            <person name="Dacks J.B."/>
            <person name="Karnkowska A."/>
            <person name="Elias M."/>
            <person name="Hampl V."/>
        </authorList>
    </citation>
    <scope>NUCLEOTIDE SEQUENCE [LARGE SCALE GENOMIC DNA]</scope>
    <source>
        <strain evidence="1">NAU3</strain>
        <tissue evidence="1">Gut</tissue>
    </source>
</reference>
<proteinExistence type="predicted"/>
<name>A0ABQ9XGG3_9EUKA</name>
<dbReference type="EMBL" id="JARBJD010000160">
    <property type="protein sequence ID" value="KAK2949255.1"/>
    <property type="molecule type" value="Genomic_DNA"/>
</dbReference>
<keyword evidence="2" id="KW-1185">Reference proteome</keyword>
<accession>A0ABQ9XGG3</accession>
<organism evidence="1 2">
    <name type="scientific">Blattamonas nauphoetae</name>
    <dbReference type="NCBI Taxonomy" id="2049346"/>
    <lineage>
        <taxon>Eukaryota</taxon>
        <taxon>Metamonada</taxon>
        <taxon>Preaxostyla</taxon>
        <taxon>Oxymonadida</taxon>
        <taxon>Blattamonas</taxon>
    </lineage>
</organism>